<feature type="domain" description="M23ase beta-sheet core" evidence="2">
    <location>
        <begin position="57"/>
        <end position="141"/>
    </location>
</feature>
<evidence type="ECO:0000259" key="2">
    <source>
        <dbReference type="Pfam" id="PF01551"/>
    </source>
</evidence>
<feature type="signal peptide" evidence="1">
    <location>
        <begin position="1"/>
        <end position="29"/>
    </location>
</feature>
<protein>
    <recommendedName>
        <fullName evidence="2">M23ase beta-sheet core domain-containing protein</fullName>
    </recommendedName>
</protein>
<dbReference type="OrthoDB" id="5245088at2"/>
<organism evidence="3 4">
    <name type="scientific">Corynebacterium maris DSM 45190</name>
    <dbReference type="NCBI Taxonomy" id="1224163"/>
    <lineage>
        <taxon>Bacteria</taxon>
        <taxon>Bacillati</taxon>
        <taxon>Actinomycetota</taxon>
        <taxon>Actinomycetes</taxon>
        <taxon>Mycobacteriales</taxon>
        <taxon>Corynebacteriaceae</taxon>
        <taxon>Corynebacterium</taxon>
    </lineage>
</organism>
<dbReference type="InterPro" id="IPR016047">
    <property type="entry name" value="M23ase_b-sheet_dom"/>
</dbReference>
<dbReference type="Gene3D" id="2.70.70.10">
    <property type="entry name" value="Glucose Permease (Domain IIA)"/>
    <property type="match status" value="1"/>
</dbReference>
<dbReference type="STRING" id="1224163.B841_08170"/>
<dbReference type="InterPro" id="IPR050570">
    <property type="entry name" value="Cell_wall_metabolism_enzyme"/>
</dbReference>
<dbReference type="HOGENOM" id="CLU_077601_4_0_11"/>
<dbReference type="InterPro" id="IPR011055">
    <property type="entry name" value="Dup_hybrid_motif"/>
</dbReference>
<sequence length="164" mass="17028">MHRLPHPVALALLLAAALTVTTAPLLAHAYIDPSTGDSRATGVLRPADIPERNWHRGHRGVDLALAVGEDVLAAEDGTVAFAGVVAGTPSVSVDHADGVRTSYLPVHARVTEGERVTAGQVIGTLAAPVSGHDGLHWGARTGPDVYLNPLSLLESPTIRLKPVS</sequence>
<evidence type="ECO:0000313" key="3">
    <source>
        <dbReference type="EMBL" id="AGS35107.1"/>
    </source>
</evidence>
<proteinExistence type="predicted"/>
<dbReference type="GO" id="GO:0004222">
    <property type="term" value="F:metalloendopeptidase activity"/>
    <property type="evidence" value="ECO:0007669"/>
    <property type="project" value="TreeGrafter"/>
</dbReference>
<accession>S5SVN7</accession>
<evidence type="ECO:0000313" key="4">
    <source>
        <dbReference type="Proteomes" id="UP000015388"/>
    </source>
</evidence>
<dbReference type="RefSeq" id="WP_020935040.1">
    <property type="nucleotide sequence ID" value="NC_021915.1"/>
</dbReference>
<gene>
    <name evidence="3" type="ORF">B841_08170</name>
</gene>
<dbReference type="eggNOG" id="COG0739">
    <property type="taxonomic scope" value="Bacteria"/>
</dbReference>
<dbReference type="PANTHER" id="PTHR21666">
    <property type="entry name" value="PEPTIDASE-RELATED"/>
    <property type="match status" value="1"/>
</dbReference>
<dbReference type="PANTHER" id="PTHR21666:SF270">
    <property type="entry name" value="MUREIN HYDROLASE ACTIVATOR ENVC"/>
    <property type="match status" value="1"/>
</dbReference>
<keyword evidence="1" id="KW-0732">Signal</keyword>
<evidence type="ECO:0000256" key="1">
    <source>
        <dbReference type="SAM" id="SignalP"/>
    </source>
</evidence>
<dbReference type="EMBL" id="CP003924">
    <property type="protein sequence ID" value="AGS35107.1"/>
    <property type="molecule type" value="Genomic_DNA"/>
</dbReference>
<dbReference type="SUPFAM" id="SSF51261">
    <property type="entry name" value="Duplicated hybrid motif"/>
    <property type="match status" value="1"/>
</dbReference>
<dbReference type="AlphaFoldDB" id="S5SVN7"/>
<dbReference type="Pfam" id="PF01551">
    <property type="entry name" value="Peptidase_M23"/>
    <property type="match status" value="1"/>
</dbReference>
<dbReference type="KEGG" id="cmd:B841_08170"/>
<reference evidence="3 4" key="1">
    <citation type="submission" date="2012-11" db="EMBL/GenBank/DDBJ databases">
        <title>The complete genome sequence of Corynebacterium maris Coryn-1 (=DSM 45190).</title>
        <authorList>
            <person name="Schaffert L."/>
            <person name="Albersmeier A."/>
            <person name="Kalinowski J."/>
            <person name="Ruckert C."/>
        </authorList>
    </citation>
    <scope>NUCLEOTIDE SEQUENCE [LARGE SCALE GENOMIC DNA]</scope>
    <source>
        <strain evidence="4">Coryn-1</strain>
    </source>
</reference>
<dbReference type="CDD" id="cd12797">
    <property type="entry name" value="M23_peptidase"/>
    <property type="match status" value="1"/>
</dbReference>
<name>S5SVN7_9CORY</name>
<keyword evidence="4" id="KW-1185">Reference proteome</keyword>
<dbReference type="PATRIC" id="fig|1224163.3.peg.1641"/>
<feature type="chain" id="PRO_5004539899" description="M23ase beta-sheet core domain-containing protein" evidence="1">
    <location>
        <begin position="30"/>
        <end position="164"/>
    </location>
</feature>
<dbReference type="Proteomes" id="UP000015388">
    <property type="component" value="Chromosome"/>
</dbReference>